<accession>A0AB38YED8</accession>
<proteinExistence type="predicted"/>
<dbReference type="RefSeq" id="WP_304995015.1">
    <property type="nucleotide sequence ID" value="NZ_CP101717.1"/>
</dbReference>
<sequence length="390" mass="45067">MSSDHPGFRIFVLGAGFSKPAGLPLASELYGEVKSAIEARHGKETKFQRDLENYIEYRRACDGITIDESNIDLEELMSFLDIEHFLGLRGSDTWSEEGNESQLMIRKAIGEVIHLKTPEANNLPDAYYRFAESLSPHDIVITFNYDIILERALEYVGKPYRLFQHRYKEIGEYSNTVDSEKEEVIVLKLHGSVDWFNNKQFLSIKESHESQGSTRIPIHSVFDDPTRYEAVSIVDGPRSPDDPLLHIHRIRDADAYYQGDRGFNAPFLLSPSYVKFVYAPPLLDFWHGLGRAGGYNLGISIIGFSLPEHDEYIRQILYNVISNYQESWWDEELLETLKDNVKFVDFRDDQTGQEEFMQRYGFSNKEKSAFWLDGFSTEAVEFLFTMNRKT</sequence>
<evidence type="ECO:0000313" key="1">
    <source>
        <dbReference type="EMBL" id="WLD57729.1"/>
    </source>
</evidence>
<protein>
    <submittedName>
        <fullName evidence="1">SIR2 family protein</fullName>
    </submittedName>
</protein>
<dbReference type="AlphaFoldDB" id="A0AB38YED8"/>
<gene>
    <name evidence="1" type="ORF">NFC81_13555</name>
</gene>
<dbReference type="Pfam" id="PF13289">
    <property type="entry name" value="SIR2_2"/>
    <property type="match status" value="1"/>
</dbReference>
<name>A0AB38YED8_9GAMM</name>
<organism evidence="1">
    <name type="scientific">Salinispirillum sp. LH 10-3-1</name>
    <dbReference type="NCBI Taxonomy" id="2952525"/>
    <lineage>
        <taxon>Bacteria</taxon>
        <taxon>Pseudomonadati</taxon>
        <taxon>Pseudomonadota</taxon>
        <taxon>Gammaproteobacteria</taxon>
        <taxon>Oceanospirillales</taxon>
        <taxon>Saccharospirillaceae</taxon>
        <taxon>Salinispirillum</taxon>
    </lineage>
</organism>
<reference evidence="1" key="1">
    <citation type="submission" date="2022-07" db="EMBL/GenBank/DDBJ databases">
        <title>Complete genome sequence of Salinispirillum sp. LH10-3-1 capable of multiple carbohydrate inversion isolated from a soda lake.</title>
        <authorList>
            <person name="Liu J."/>
            <person name="Zhai Y."/>
            <person name="Zhang H."/>
            <person name="Yang H."/>
            <person name="Qu J."/>
            <person name="Li J."/>
        </authorList>
    </citation>
    <scope>NUCLEOTIDE SEQUENCE</scope>
    <source>
        <strain evidence="1">LH 10-3-1</strain>
    </source>
</reference>
<dbReference type="EMBL" id="CP101717">
    <property type="protein sequence ID" value="WLD57729.1"/>
    <property type="molecule type" value="Genomic_DNA"/>
</dbReference>